<dbReference type="PANTHER" id="PTHR30314">
    <property type="entry name" value="CELL DIVISION PROTEIN FTSZ-RELATED"/>
    <property type="match status" value="1"/>
</dbReference>
<feature type="binding site" evidence="4">
    <location>
        <begin position="21"/>
        <end position="25"/>
    </location>
    <ligand>
        <name>GTP</name>
        <dbReference type="ChEBI" id="CHEBI:37565"/>
    </ligand>
</feature>
<reference evidence="8 9" key="1">
    <citation type="submission" date="2019-03" db="EMBL/GenBank/DDBJ databases">
        <title>Genomic Encyclopedia of Archaeal and Bacterial Type Strains, Phase II (KMG-II): from individual species to whole genera.</title>
        <authorList>
            <person name="Goeker M."/>
        </authorList>
    </citation>
    <scope>NUCLEOTIDE SEQUENCE [LARGE SCALE GENOMIC DNA]</scope>
    <source>
        <strain evidence="8 9">DSM 28323</strain>
    </source>
</reference>
<sequence>MIHFDLPKQKSSIIKVLGVGGGGSNAVNFMFDQNIEGVDFIICNTDAKAIEQSKIPNKIQLGPHLTQGLGAGANPEVGKKATEESLEEIKRILEVNTKMAFITVGMGGGTGTGGAPIIAQICKELGILTVGIVTTPFGFEGPRRQLQADEGIRQLKPYVDTLLVISNDKLRIQYGNLKMKEAFAKADNVLATAAKCITDVINSRGHIIVDFADVCTVMKNGGVAILGKAEVEGENRAQLAIEEALSSPLLNDNDIRGAKWILININSAEGDHECTMDELETINNFLRMQAGEDTDVIVGMGYDNTLDKKIGITLIATGFEHKDPFAKPIEEKKPEPRQEKIVMTLDVEQPEAKPVQQPVQQTLPLEDKDPFAPRMEEVVEEVPAINFFATTPVVPEAPVEEASVENFTLQFELSTEITEEVFVPELPKEEVHVSKTIVQDQMLQFTVNEQPQQPASTTMFSKPMNIYAEPEMPAPAPVQEIKAAIPVVEEKPVVQEEEMLMKLVEKEEKPAQAPVITPASFIDDSVLDDAEEQKRRAAERIQKLRNLSFNMNNSSEANSEFDNVPAYVRRNMELFGNTLTSVEDFYSKYTVGKDENNQTQISTINTFLDGKKPD</sequence>
<dbReference type="SUPFAM" id="SSF55307">
    <property type="entry name" value="Tubulin C-terminal domain-like"/>
    <property type="match status" value="1"/>
</dbReference>
<proteinExistence type="inferred from homology"/>
<evidence type="ECO:0000256" key="5">
    <source>
        <dbReference type="NCBIfam" id="TIGR00065"/>
    </source>
</evidence>
<evidence type="ECO:0000259" key="7">
    <source>
        <dbReference type="SMART" id="SM00865"/>
    </source>
</evidence>
<dbReference type="AlphaFoldDB" id="A0A4R6IX59"/>
<dbReference type="GO" id="GO:0005737">
    <property type="term" value="C:cytoplasm"/>
    <property type="evidence" value="ECO:0007669"/>
    <property type="project" value="UniProtKB-SubCell"/>
</dbReference>
<keyword evidence="4 8" id="KW-0132">Cell division</keyword>
<gene>
    <name evidence="4" type="primary">ftsZ</name>
    <name evidence="8" type="ORF">BC659_2286</name>
</gene>
<keyword evidence="3 4" id="KW-0342">GTP-binding</keyword>
<protein>
    <recommendedName>
        <fullName evidence="4 5">Cell division protein FtsZ</fullName>
    </recommendedName>
</protein>
<dbReference type="PRINTS" id="PR00423">
    <property type="entry name" value="CELLDVISFTSZ"/>
</dbReference>
<dbReference type="Pfam" id="PF12327">
    <property type="entry name" value="FtsZ_C"/>
    <property type="match status" value="1"/>
</dbReference>
<dbReference type="InterPro" id="IPR036525">
    <property type="entry name" value="Tubulin/FtsZ_GTPase_sf"/>
</dbReference>
<dbReference type="GO" id="GO:0032153">
    <property type="term" value="C:cell division site"/>
    <property type="evidence" value="ECO:0007669"/>
    <property type="project" value="UniProtKB-UniRule"/>
</dbReference>
<dbReference type="EMBL" id="SNWP01000011">
    <property type="protein sequence ID" value="TDO26971.1"/>
    <property type="molecule type" value="Genomic_DNA"/>
</dbReference>
<dbReference type="SMART" id="SM00864">
    <property type="entry name" value="Tubulin"/>
    <property type="match status" value="1"/>
</dbReference>
<dbReference type="Gene3D" id="3.30.1330.20">
    <property type="entry name" value="Tubulin/FtsZ, C-terminal domain"/>
    <property type="match status" value="1"/>
</dbReference>
<dbReference type="NCBIfam" id="TIGR00065">
    <property type="entry name" value="ftsZ"/>
    <property type="match status" value="1"/>
</dbReference>
<dbReference type="CDD" id="cd02201">
    <property type="entry name" value="FtsZ_type1"/>
    <property type="match status" value="1"/>
</dbReference>
<dbReference type="InterPro" id="IPR008280">
    <property type="entry name" value="Tub_FtsZ_C"/>
</dbReference>
<feature type="domain" description="Tubulin/FtsZ GTPase" evidence="6">
    <location>
        <begin position="13"/>
        <end position="205"/>
    </location>
</feature>
<dbReference type="GO" id="GO:0051258">
    <property type="term" value="P:protein polymerization"/>
    <property type="evidence" value="ECO:0007669"/>
    <property type="project" value="UniProtKB-UniRule"/>
</dbReference>
<dbReference type="InterPro" id="IPR003008">
    <property type="entry name" value="Tubulin_FtsZ_GTPase"/>
</dbReference>
<dbReference type="GO" id="GO:0000917">
    <property type="term" value="P:division septum assembly"/>
    <property type="evidence" value="ECO:0007669"/>
    <property type="project" value="UniProtKB-KW"/>
</dbReference>
<evidence type="ECO:0000259" key="6">
    <source>
        <dbReference type="SMART" id="SM00864"/>
    </source>
</evidence>
<feature type="binding site" evidence="4">
    <location>
        <position position="140"/>
    </location>
    <ligand>
        <name>GTP</name>
        <dbReference type="ChEBI" id="CHEBI:37565"/>
    </ligand>
</feature>
<keyword evidence="2 4" id="KW-0547">Nucleotide-binding</keyword>
<feature type="binding site" evidence="4">
    <location>
        <begin position="109"/>
        <end position="111"/>
    </location>
    <ligand>
        <name>GTP</name>
        <dbReference type="ChEBI" id="CHEBI:37565"/>
    </ligand>
</feature>
<keyword evidence="4" id="KW-0717">Septation</keyword>
<dbReference type="Gene3D" id="3.40.50.1440">
    <property type="entry name" value="Tubulin/FtsZ, GTPase domain"/>
    <property type="match status" value="1"/>
</dbReference>
<dbReference type="InterPro" id="IPR045061">
    <property type="entry name" value="FtsZ/CetZ"/>
</dbReference>
<dbReference type="SUPFAM" id="SSF52490">
    <property type="entry name" value="Tubulin nucleotide-binding domain-like"/>
    <property type="match status" value="1"/>
</dbReference>
<dbReference type="GO" id="GO:0003924">
    <property type="term" value="F:GTPase activity"/>
    <property type="evidence" value="ECO:0007669"/>
    <property type="project" value="UniProtKB-UniRule"/>
</dbReference>
<evidence type="ECO:0000256" key="3">
    <source>
        <dbReference type="ARBA" id="ARBA00023134"/>
    </source>
</evidence>
<comment type="similarity">
    <text evidence="1 4">Belongs to the FtsZ family.</text>
</comment>
<evidence type="ECO:0000256" key="1">
    <source>
        <dbReference type="ARBA" id="ARBA00009690"/>
    </source>
</evidence>
<accession>A0A4R6IX59</accession>
<dbReference type="RefSeq" id="WP_133474842.1">
    <property type="nucleotide sequence ID" value="NZ_SNWP01000011.1"/>
</dbReference>
<comment type="subunit">
    <text evidence="4">Homodimer. Polymerizes to form a dynamic ring structure in a strictly GTP-dependent manner. Interacts directly with several other division proteins.</text>
</comment>
<dbReference type="OrthoDB" id="9813375at2"/>
<dbReference type="GO" id="GO:0005525">
    <property type="term" value="F:GTP binding"/>
    <property type="evidence" value="ECO:0007669"/>
    <property type="project" value="UniProtKB-UniRule"/>
</dbReference>
<dbReference type="SMART" id="SM00865">
    <property type="entry name" value="Tubulin_C"/>
    <property type="match status" value="1"/>
</dbReference>
<comment type="subcellular location">
    <subcellularLocation>
        <location evidence="4">Cytoplasm</location>
    </subcellularLocation>
    <text evidence="4">Assembles at midcell at the inner surface of the cytoplasmic membrane.</text>
</comment>
<keyword evidence="4" id="KW-0131">Cell cycle</keyword>
<feature type="binding site" evidence="4">
    <location>
        <position position="187"/>
    </location>
    <ligand>
        <name>GTP</name>
        <dbReference type="ChEBI" id="CHEBI:37565"/>
    </ligand>
</feature>
<keyword evidence="4" id="KW-0963">Cytoplasm</keyword>
<dbReference type="InterPro" id="IPR000158">
    <property type="entry name" value="Cell_div_FtsZ"/>
</dbReference>
<dbReference type="PANTHER" id="PTHR30314:SF3">
    <property type="entry name" value="MITOCHONDRIAL DIVISION PROTEIN FSZA"/>
    <property type="match status" value="1"/>
</dbReference>
<dbReference type="InterPro" id="IPR024757">
    <property type="entry name" value="FtsZ_C"/>
</dbReference>
<dbReference type="GO" id="GO:0043093">
    <property type="term" value="P:FtsZ-dependent cytokinesis"/>
    <property type="evidence" value="ECO:0007669"/>
    <property type="project" value="UniProtKB-UniRule"/>
</dbReference>
<dbReference type="InterPro" id="IPR037103">
    <property type="entry name" value="Tubulin/FtsZ-like_C"/>
</dbReference>
<keyword evidence="9" id="KW-1185">Reference proteome</keyword>
<dbReference type="Pfam" id="PF00091">
    <property type="entry name" value="Tubulin"/>
    <property type="match status" value="1"/>
</dbReference>
<dbReference type="FunFam" id="3.40.50.1440:FF:000001">
    <property type="entry name" value="Cell division protein FtsZ"/>
    <property type="match status" value="1"/>
</dbReference>
<comment type="caution">
    <text evidence="8">The sequence shown here is derived from an EMBL/GenBank/DDBJ whole genome shotgun (WGS) entry which is preliminary data.</text>
</comment>
<dbReference type="HAMAP" id="MF_00909">
    <property type="entry name" value="FtsZ"/>
    <property type="match status" value="1"/>
</dbReference>
<evidence type="ECO:0000313" key="8">
    <source>
        <dbReference type="EMBL" id="TDO26971.1"/>
    </source>
</evidence>
<feature type="domain" description="Tubulin/FtsZ 2-layer sandwich" evidence="7">
    <location>
        <begin position="207"/>
        <end position="328"/>
    </location>
</feature>
<evidence type="ECO:0000313" key="9">
    <source>
        <dbReference type="Proteomes" id="UP000295741"/>
    </source>
</evidence>
<comment type="function">
    <text evidence="4">Essential cell division protein that forms a contractile ring structure (Z ring) at the future cell division site. The regulation of the ring assembly controls the timing and the location of cell division. One of the functions of the FtsZ ring is to recruit other cell division proteins to the septum to produce a new cell wall between the dividing cells. Binds GTP and shows GTPase activity.</text>
</comment>
<name>A0A4R6IX59_9BACT</name>
<evidence type="ECO:0000256" key="2">
    <source>
        <dbReference type="ARBA" id="ARBA00022741"/>
    </source>
</evidence>
<dbReference type="InterPro" id="IPR018316">
    <property type="entry name" value="Tubulin/FtsZ_2-layer-sand-dom"/>
</dbReference>
<evidence type="ECO:0000256" key="4">
    <source>
        <dbReference type="HAMAP-Rule" id="MF_00909"/>
    </source>
</evidence>
<feature type="binding site" evidence="4">
    <location>
        <position position="144"/>
    </location>
    <ligand>
        <name>GTP</name>
        <dbReference type="ChEBI" id="CHEBI:37565"/>
    </ligand>
</feature>
<organism evidence="8 9">
    <name type="scientific">Sediminibacterium goheungense</name>
    <dbReference type="NCBI Taxonomy" id="1086393"/>
    <lineage>
        <taxon>Bacteria</taxon>
        <taxon>Pseudomonadati</taxon>
        <taxon>Bacteroidota</taxon>
        <taxon>Chitinophagia</taxon>
        <taxon>Chitinophagales</taxon>
        <taxon>Chitinophagaceae</taxon>
        <taxon>Sediminibacterium</taxon>
    </lineage>
</organism>
<dbReference type="Proteomes" id="UP000295741">
    <property type="component" value="Unassembled WGS sequence"/>
</dbReference>